<dbReference type="OrthoDB" id="3557569at2759"/>
<proteinExistence type="predicted"/>
<comment type="caution">
    <text evidence="2">The sequence shown here is derived from an EMBL/GenBank/DDBJ whole genome shotgun (WGS) entry which is preliminary data.</text>
</comment>
<gene>
    <name evidence="2" type="ORF">SBOR_8419</name>
</gene>
<name>W9C5N4_SCLBF</name>
<keyword evidence="3" id="KW-1185">Reference proteome</keyword>
<dbReference type="Pfam" id="PF20150">
    <property type="entry name" value="2EXR"/>
    <property type="match status" value="1"/>
</dbReference>
<organism evidence="2 3">
    <name type="scientific">Sclerotinia borealis (strain F-4128)</name>
    <dbReference type="NCBI Taxonomy" id="1432307"/>
    <lineage>
        <taxon>Eukaryota</taxon>
        <taxon>Fungi</taxon>
        <taxon>Dikarya</taxon>
        <taxon>Ascomycota</taxon>
        <taxon>Pezizomycotina</taxon>
        <taxon>Leotiomycetes</taxon>
        <taxon>Helotiales</taxon>
        <taxon>Sclerotiniaceae</taxon>
        <taxon>Sclerotinia</taxon>
    </lineage>
</organism>
<accession>W9C5N4</accession>
<dbReference type="Proteomes" id="UP000019487">
    <property type="component" value="Unassembled WGS sequence"/>
</dbReference>
<dbReference type="InterPro" id="IPR045518">
    <property type="entry name" value="2EXR"/>
</dbReference>
<dbReference type="HOGENOM" id="CLU_1053782_0_0_1"/>
<reference evidence="2 3" key="1">
    <citation type="journal article" date="2014" name="Genome Announc.">
        <title>Draft genome sequence of Sclerotinia borealis, a psychrophilic plant pathogenic fungus.</title>
        <authorList>
            <person name="Mardanov A.V."/>
            <person name="Beletsky A.V."/>
            <person name="Kadnikov V.V."/>
            <person name="Ignatov A.N."/>
            <person name="Ravin N.V."/>
        </authorList>
    </citation>
    <scope>NUCLEOTIDE SEQUENCE [LARGE SCALE GENOMIC DNA]</scope>
    <source>
        <strain evidence="3">F-4157</strain>
    </source>
</reference>
<dbReference type="PANTHER" id="PTHR35910">
    <property type="entry name" value="2EXR DOMAIN-CONTAINING PROTEIN"/>
    <property type="match status" value="1"/>
</dbReference>
<evidence type="ECO:0000259" key="1">
    <source>
        <dbReference type="Pfam" id="PF20150"/>
    </source>
</evidence>
<protein>
    <recommendedName>
        <fullName evidence="1">2EXR domain-containing protein</fullName>
    </recommendedName>
</protein>
<dbReference type="AlphaFoldDB" id="W9C5N4"/>
<feature type="domain" description="2EXR" evidence="1">
    <location>
        <begin position="21"/>
        <end position="114"/>
    </location>
</feature>
<dbReference type="PANTHER" id="PTHR35910:SF6">
    <property type="entry name" value="2EXR DOMAIN-CONTAINING PROTEIN"/>
    <property type="match status" value="1"/>
</dbReference>
<evidence type="ECO:0000313" key="3">
    <source>
        <dbReference type="Proteomes" id="UP000019487"/>
    </source>
</evidence>
<dbReference type="EMBL" id="AYSA01000528">
    <property type="protein sequence ID" value="ESZ91191.1"/>
    <property type="molecule type" value="Genomic_DNA"/>
</dbReference>
<sequence length="272" mass="31297">MSKSSKQIVTPSASHLDSKEFIIFSELPLEIRLYIWNLAIPQGRILLFRVKILQVVKNSGQTSFSHRLPAPKILHVCREARNEAIKSFRRESNGTRTSGGIYDGDWWNPSRDTIYIPSSLPPKGNVTSRGNPGYRSFSIVADIDPQEIVWLRNAHHLAWSFKSMWLAWASVRRDTQQWIWNDMARWLLGFPNLKTFTWVVDGHGNQGNSNPIWLKYPEVPVYGVGNRKPDSDLTITPSKINANLQKAFEIIKSENPEWNYPEVRFVFDASIF</sequence>
<evidence type="ECO:0000313" key="2">
    <source>
        <dbReference type="EMBL" id="ESZ91191.1"/>
    </source>
</evidence>